<feature type="transmembrane region" description="Helical" evidence="1">
    <location>
        <begin position="24"/>
        <end position="44"/>
    </location>
</feature>
<comment type="caution">
    <text evidence="2">The sequence shown here is derived from an EMBL/GenBank/DDBJ whole genome shotgun (WGS) entry which is preliminary data.</text>
</comment>
<name>A0AAV2Q4W4_MEGNR</name>
<keyword evidence="1" id="KW-0812">Transmembrane</keyword>
<proteinExistence type="predicted"/>
<accession>A0AAV2Q4W4</accession>
<feature type="transmembrane region" description="Helical" evidence="1">
    <location>
        <begin position="65"/>
        <end position="92"/>
    </location>
</feature>
<sequence>LPEWSHPDYNNFQIRNPHWCASSIGFILGPSIIINVILLISLLSKFSYKGYFMSAGFPSLANMDYCIVSLVLSSMAVLQILPYICILLKMMIAWKVYEKKFDEGEEITDIKSVTTWMNMFFSLTEDCSQMTLQ</sequence>
<dbReference type="AlphaFoldDB" id="A0AAV2Q4W4"/>
<dbReference type="Proteomes" id="UP001497623">
    <property type="component" value="Unassembled WGS sequence"/>
</dbReference>
<feature type="non-terminal residue" evidence="2">
    <location>
        <position position="1"/>
    </location>
</feature>
<keyword evidence="3" id="KW-1185">Reference proteome</keyword>
<evidence type="ECO:0000256" key="1">
    <source>
        <dbReference type="SAM" id="Phobius"/>
    </source>
</evidence>
<feature type="non-terminal residue" evidence="2">
    <location>
        <position position="133"/>
    </location>
</feature>
<organism evidence="2 3">
    <name type="scientific">Meganyctiphanes norvegica</name>
    <name type="common">Northern krill</name>
    <name type="synonym">Thysanopoda norvegica</name>
    <dbReference type="NCBI Taxonomy" id="48144"/>
    <lineage>
        <taxon>Eukaryota</taxon>
        <taxon>Metazoa</taxon>
        <taxon>Ecdysozoa</taxon>
        <taxon>Arthropoda</taxon>
        <taxon>Crustacea</taxon>
        <taxon>Multicrustacea</taxon>
        <taxon>Malacostraca</taxon>
        <taxon>Eumalacostraca</taxon>
        <taxon>Eucarida</taxon>
        <taxon>Euphausiacea</taxon>
        <taxon>Euphausiidae</taxon>
        <taxon>Meganyctiphanes</taxon>
    </lineage>
</organism>
<gene>
    <name evidence="2" type="ORF">MNOR_LOCUS8192</name>
</gene>
<keyword evidence="1" id="KW-0472">Membrane</keyword>
<evidence type="ECO:0000313" key="3">
    <source>
        <dbReference type="Proteomes" id="UP001497623"/>
    </source>
</evidence>
<protein>
    <submittedName>
        <fullName evidence="2">Uncharacterized protein</fullName>
    </submittedName>
</protein>
<dbReference type="EMBL" id="CAXKWB010003751">
    <property type="protein sequence ID" value="CAL4070144.1"/>
    <property type="molecule type" value="Genomic_DNA"/>
</dbReference>
<keyword evidence="1" id="KW-1133">Transmembrane helix</keyword>
<evidence type="ECO:0000313" key="2">
    <source>
        <dbReference type="EMBL" id="CAL4070144.1"/>
    </source>
</evidence>
<reference evidence="2 3" key="1">
    <citation type="submission" date="2024-05" db="EMBL/GenBank/DDBJ databases">
        <authorList>
            <person name="Wallberg A."/>
        </authorList>
    </citation>
    <scope>NUCLEOTIDE SEQUENCE [LARGE SCALE GENOMIC DNA]</scope>
</reference>